<dbReference type="Proteomes" id="UP000030672">
    <property type="component" value="Unassembled WGS sequence"/>
</dbReference>
<dbReference type="HOGENOM" id="CLU_096851_0_0_1"/>
<keyword evidence="2" id="KW-1185">Reference proteome</keyword>
<feature type="non-terminal residue" evidence="1">
    <location>
        <position position="1"/>
    </location>
</feature>
<gene>
    <name evidence="1" type="ORF">M437DRAFT_51702</name>
</gene>
<reference evidence="1 2" key="1">
    <citation type="journal article" date="2014" name="BMC Genomics">
        <title>Genome sequencing of four Aureobasidium pullulans varieties: biotechnological potential, stress tolerance, and description of new species.</title>
        <authorList>
            <person name="Gostin Ar C."/>
            <person name="Ohm R.A."/>
            <person name="Kogej T."/>
            <person name="Sonjak S."/>
            <person name="Turk M."/>
            <person name="Zajc J."/>
            <person name="Zalar P."/>
            <person name="Grube M."/>
            <person name="Sun H."/>
            <person name="Han J."/>
            <person name="Sharma A."/>
            <person name="Chiniquy J."/>
            <person name="Ngan C.Y."/>
            <person name="Lipzen A."/>
            <person name="Barry K."/>
            <person name="Grigoriev I.V."/>
            <person name="Gunde-Cimerman N."/>
        </authorList>
    </citation>
    <scope>NUCLEOTIDE SEQUENCE [LARGE SCALE GENOMIC DNA]</scope>
    <source>
        <strain evidence="1 2">CBS 110374</strain>
    </source>
</reference>
<dbReference type="EMBL" id="KL584837">
    <property type="protein sequence ID" value="KEQ61704.1"/>
    <property type="molecule type" value="Genomic_DNA"/>
</dbReference>
<organism evidence="1 2">
    <name type="scientific">Aureobasidium melanogenum (strain CBS 110374)</name>
    <name type="common">Aureobasidium pullulans var. melanogenum</name>
    <dbReference type="NCBI Taxonomy" id="1043003"/>
    <lineage>
        <taxon>Eukaryota</taxon>
        <taxon>Fungi</taxon>
        <taxon>Dikarya</taxon>
        <taxon>Ascomycota</taxon>
        <taxon>Pezizomycotina</taxon>
        <taxon>Dothideomycetes</taxon>
        <taxon>Dothideomycetidae</taxon>
        <taxon>Dothideales</taxon>
        <taxon>Saccotheciaceae</taxon>
        <taxon>Aureobasidium</taxon>
    </lineage>
</organism>
<accession>A0A074VR78</accession>
<proteinExistence type="predicted"/>
<evidence type="ECO:0000313" key="2">
    <source>
        <dbReference type="Proteomes" id="UP000030672"/>
    </source>
</evidence>
<dbReference type="AlphaFoldDB" id="A0A074VR78"/>
<sequence>SRSLRLFSSSHVVCLDREAYRIWHQRKIQEDPEWHERRRASRCQYLRDRRAGDPEYIEYKKRWQRERSAKAEVKAHLRLLNFLYRSCTKKAWFRELPWKTHAPNFYAQGVRFHCAICGLIRKGASRLLWSAHDNEPHLCNGCYARRGWTDAMPTGYEDCRSARDVAARKQQLDGIDPSKLP</sequence>
<dbReference type="RefSeq" id="XP_040878727.1">
    <property type="nucleotide sequence ID" value="XM_041022222.1"/>
</dbReference>
<dbReference type="GeneID" id="63915595"/>
<protein>
    <submittedName>
        <fullName evidence="1">Uncharacterized protein</fullName>
    </submittedName>
</protein>
<name>A0A074VR78_AURM1</name>
<evidence type="ECO:0000313" key="1">
    <source>
        <dbReference type="EMBL" id="KEQ61704.1"/>
    </source>
</evidence>